<feature type="active site" description="Proton donor" evidence="15">
    <location>
        <position position="9"/>
    </location>
</feature>
<organism evidence="18 19">
    <name type="scientific">marine gamma proteobacterium HTCC2143</name>
    <dbReference type="NCBI Taxonomy" id="247633"/>
    <lineage>
        <taxon>Bacteria</taxon>
        <taxon>Pseudomonadati</taxon>
        <taxon>Pseudomonadota</taxon>
        <taxon>Gammaproteobacteria</taxon>
        <taxon>Cellvibrionales</taxon>
        <taxon>Spongiibacteraceae</taxon>
        <taxon>BD1-7 clade</taxon>
    </lineage>
</organism>
<dbReference type="GO" id="GO:0005975">
    <property type="term" value="P:carbohydrate metabolic process"/>
    <property type="evidence" value="ECO:0007669"/>
    <property type="project" value="InterPro"/>
</dbReference>
<evidence type="ECO:0000256" key="8">
    <source>
        <dbReference type="ARBA" id="ARBA00022723"/>
    </source>
</evidence>
<evidence type="ECO:0000256" key="14">
    <source>
        <dbReference type="PIRNR" id="PIRNR004682"/>
    </source>
</evidence>
<dbReference type="InterPro" id="IPR004446">
    <property type="entry name" value="Heptose_bisP_phosphatase"/>
</dbReference>
<accession>A0Y989</accession>
<comment type="similarity">
    <text evidence="13 14">Belongs to the gmhB family.</text>
</comment>
<comment type="cofactor">
    <cofactor evidence="3 17">
        <name>Zn(2+)</name>
        <dbReference type="ChEBI" id="CHEBI:29105"/>
    </cofactor>
</comment>
<evidence type="ECO:0000256" key="10">
    <source>
        <dbReference type="ARBA" id="ARBA00022833"/>
    </source>
</evidence>
<dbReference type="NCBIfam" id="NF006506">
    <property type="entry name" value="PRK08942.1"/>
    <property type="match status" value="1"/>
</dbReference>
<keyword evidence="10 17" id="KW-0862">Zinc</keyword>
<comment type="caution">
    <text evidence="18">The sequence shown here is derived from an EMBL/GenBank/DDBJ whole genome shotgun (WGS) entry which is preliminary data.</text>
</comment>
<feature type="binding site" evidence="17">
    <location>
        <position position="9"/>
    </location>
    <ligand>
        <name>Mg(2+)</name>
        <dbReference type="ChEBI" id="CHEBI:18420"/>
    </ligand>
</feature>
<feature type="binding site" evidence="17">
    <location>
        <position position="7"/>
    </location>
    <ligand>
        <name>Mg(2+)</name>
        <dbReference type="ChEBI" id="CHEBI:18420"/>
    </ligand>
</feature>
<evidence type="ECO:0000256" key="11">
    <source>
        <dbReference type="ARBA" id="ARBA00022842"/>
    </source>
</evidence>
<keyword evidence="8 17" id="KW-0479">Metal-binding</keyword>
<dbReference type="GO" id="GO:0046872">
    <property type="term" value="F:metal ion binding"/>
    <property type="evidence" value="ECO:0007669"/>
    <property type="project" value="UniProtKB-KW"/>
</dbReference>
<comment type="cofactor">
    <cofactor evidence="2 17">
        <name>Mg(2+)</name>
        <dbReference type="ChEBI" id="CHEBI:18420"/>
    </cofactor>
</comment>
<comment type="pathway">
    <text evidence="5">Nucleotide-sugar biosynthesis; ADP-L-glycero-beta-D-manno-heptose biosynthesis; ADP-L-glycero-beta-D-manno-heptose from D-glycero-beta-D-manno-heptose 7-phosphate: step 2/4.</text>
</comment>
<evidence type="ECO:0000256" key="16">
    <source>
        <dbReference type="PIRSR" id="PIRSR004682-3"/>
    </source>
</evidence>
<dbReference type="PIRSF" id="PIRSF004682">
    <property type="entry name" value="GmhB"/>
    <property type="match status" value="1"/>
</dbReference>
<protein>
    <recommendedName>
        <fullName evidence="14">D,D-heptose 1,7-bisphosphate phosphatase</fullName>
        <ecNumber evidence="14">3.1.3.-</ecNumber>
    </recommendedName>
</protein>
<proteinExistence type="inferred from homology"/>
<dbReference type="InterPro" id="IPR006549">
    <property type="entry name" value="HAD-SF_hydro_IIIA"/>
</dbReference>
<dbReference type="Pfam" id="PF13242">
    <property type="entry name" value="Hydrolase_like"/>
    <property type="match status" value="1"/>
</dbReference>
<evidence type="ECO:0000256" key="6">
    <source>
        <dbReference type="ARBA" id="ARBA00011245"/>
    </source>
</evidence>
<dbReference type="InterPro" id="IPR023214">
    <property type="entry name" value="HAD_sf"/>
</dbReference>
<evidence type="ECO:0000256" key="13">
    <source>
        <dbReference type="ARBA" id="ARBA00061616"/>
    </source>
</evidence>
<dbReference type="NCBIfam" id="TIGR01662">
    <property type="entry name" value="HAD-SF-IIIA"/>
    <property type="match status" value="1"/>
</dbReference>
<evidence type="ECO:0000256" key="3">
    <source>
        <dbReference type="ARBA" id="ARBA00001947"/>
    </source>
</evidence>
<dbReference type="InterPro" id="IPR006543">
    <property type="entry name" value="Histidinol-phos"/>
</dbReference>
<dbReference type="Proteomes" id="UP000004931">
    <property type="component" value="Unassembled WGS sequence"/>
</dbReference>
<feature type="binding site" evidence="17">
    <location>
        <position position="91"/>
    </location>
    <ligand>
        <name>Zn(2+)</name>
        <dbReference type="ChEBI" id="CHEBI:29105"/>
    </ligand>
</feature>
<evidence type="ECO:0000256" key="5">
    <source>
        <dbReference type="ARBA" id="ARBA00004708"/>
    </source>
</evidence>
<dbReference type="GO" id="GO:0034200">
    <property type="term" value="F:D-glycero-beta-D-manno-heptose 1,7-bisphosphate 7-phosphatase activity"/>
    <property type="evidence" value="ECO:0007669"/>
    <property type="project" value="UniProtKB-EC"/>
</dbReference>
<feature type="binding site" evidence="17">
    <location>
        <position position="126"/>
    </location>
    <ligand>
        <name>Mg(2+)</name>
        <dbReference type="ChEBI" id="CHEBI:18420"/>
    </ligand>
</feature>
<feature type="active site" description="Nucleophile" evidence="15">
    <location>
        <position position="7"/>
    </location>
</feature>
<evidence type="ECO:0000313" key="19">
    <source>
        <dbReference type="Proteomes" id="UP000004931"/>
    </source>
</evidence>
<dbReference type="STRING" id="247633.GP2143_15596"/>
<keyword evidence="7 14" id="KW-0963">Cytoplasm</keyword>
<comment type="catalytic activity">
    <reaction evidence="1">
        <text>D-glycero-beta-D-manno-heptose 1,7-bisphosphate + H2O = D-glycero-beta-D-manno-heptose 1-phosphate + phosphate</text>
        <dbReference type="Rhea" id="RHEA:28518"/>
        <dbReference type="ChEBI" id="CHEBI:15377"/>
        <dbReference type="ChEBI" id="CHEBI:43474"/>
        <dbReference type="ChEBI" id="CHEBI:60208"/>
        <dbReference type="ChEBI" id="CHEBI:61593"/>
        <dbReference type="EC" id="3.1.3.82"/>
    </reaction>
</comment>
<evidence type="ECO:0000256" key="15">
    <source>
        <dbReference type="PIRSR" id="PIRSR004682-1"/>
    </source>
</evidence>
<name>A0Y989_9GAMM</name>
<reference evidence="18 19" key="1">
    <citation type="journal article" date="2010" name="J. Bacteriol.">
        <title>Genome sequence of the oligotrophic marine Gammaproteobacterium HTCC2143, isolated from the Oregon Coast.</title>
        <authorList>
            <person name="Oh H.M."/>
            <person name="Kang I."/>
            <person name="Ferriera S."/>
            <person name="Giovannoni S.J."/>
            <person name="Cho J.C."/>
        </authorList>
    </citation>
    <scope>NUCLEOTIDE SEQUENCE [LARGE SCALE GENOMIC DNA]</scope>
    <source>
        <strain evidence="18 19">HTCC2143</strain>
    </source>
</reference>
<feature type="site" description="Contributes to substrate recognition" evidence="16">
    <location>
        <position position="100"/>
    </location>
</feature>
<evidence type="ECO:0000256" key="4">
    <source>
        <dbReference type="ARBA" id="ARBA00004496"/>
    </source>
</evidence>
<feature type="binding site" evidence="17">
    <location>
        <position position="97"/>
    </location>
    <ligand>
        <name>Zn(2+)</name>
        <dbReference type="ChEBI" id="CHEBI:29105"/>
    </ligand>
</feature>
<feature type="site" description="Stabilizes the phosphoryl group" evidence="16">
    <location>
        <position position="101"/>
    </location>
</feature>
<dbReference type="PANTHER" id="PTHR42891">
    <property type="entry name" value="D-GLYCERO-BETA-D-MANNO-HEPTOSE-1,7-BISPHOSPHATE 7-PHOSPHATASE"/>
    <property type="match status" value="1"/>
</dbReference>
<evidence type="ECO:0000256" key="17">
    <source>
        <dbReference type="PIRSR" id="PIRSR004682-4"/>
    </source>
</evidence>
<keyword evidence="11 17" id="KW-0460">Magnesium</keyword>
<dbReference type="eggNOG" id="COG0241">
    <property type="taxonomic scope" value="Bacteria"/>
</dbReference>
<dbReference type="GO" id="GO:0005737">
    <property type="term" value="C:cytoplasm"/>
    <property type="evidence" value="ECO:0007669"/>
    <property type="project" value="UniProtKB-SubCell"/>
</dbReference>
<gene>
    <name evidence="18" type="ORF">GP2143_15596</name>
</gene>
<sequence>MHLIILDRDGVINEDSDSYIKSVDEWVPIPGSIEAIGILYKAGFTIVVATNQSGIGRQLFSLDDLNAMHDKLNMLVKNAGGKIANIYYCPHHPDDGCACRKPKAGLIDIMEKELGISAQGAFFIGDSLRDLEAGLAKGCTPVLVETGKGKKTLAAIDANKKSTLPGLVIYGNLAEAAGALVKSL</sequence>
<keyword evidence="19" id="KW-1185">Reference proteome</keyword>
<evidence type="ECO:0000256" key="9">
    <source>
        <dbReference type="ARBA" id="ARBA00022801"/>
    </source>
</evidence>
<evidence type="ECO:0000256" key="1">
    <source>
        <dbReference type="ARBA" id="ARBA00001226"/>
    </source>
</evidence>
<dbReference type="SUPFAM" id="SSF56784">
    <property type="entry name" value="HAD-like"/>
    <property type="match status" value="1"/>
</dbReference>
<dbReference type="EMBL" id="AAVT01000001">
    <property type="protein sequence ID" value="EAW32693.1"/>
    <property type="molecule type" value="Genomic_DNA"/>
</dbReference>
<dbReference type="NCBIfam" id="TIGR01656">
    <property type="entry name" value="Histidinol-ppas"/>
    <property type="match status" value="1"/>
</dbReference>
<evidence type="ECO:0000313" key="18">
    <source>
        <dbReference type="EMBL" id="EAW32693.1"/>
    </source>
</evidence>
<dbReference type="Gene3D" id="3.40.50.1000">
    <property type="entry name" value="HAD superfamily/HAD-like"/>
    <property type="match status" value="1"/>
</dbReference>
<comment type="subcellular location">
    <subcellularLocation>
        <location evidence="4 14">Cytoplasm</location>
    </subcellularLocation>
</comment>
<dbReference type="InterPro" id="IPR036412">
    <property type="entry name" value="HAD-like_sf"/>
</dbReference>
<dbReference type="CDD" id="cd07503">
    <property type="entry name" value="HAD_HisB-N"/>
    <property type="match status" value="1"/>
</dbReference>
<dbReference type="AlphaFoldDB" id="A0Y989"/>
<feature type="site" description="Stabilizes the phosphoryl group" evidence="16">
    <location>
        <position position="50"/>
    </location>
</feature>
<keyword evidence="9 14" id="KW-0378">Hydrolase</keyword>
<dbReference type="EC" id="3.1.3.-" evidence="14"/>
<comment type="subunit">
    <text evidence="6">Monomer.</text>
</comment>
<evidence type="ECO:0000256" key="7">
    <source>
        <dbReference type="ARBA" id="ARBA00022490"/>
    </source>
</evidence>
<dbReference type="PANTHER" id="PTHR42891:SF1">
    <property type="entry name" value="D-GLYCERO-BETA-D-MANNO-HEPTOSE-1,7-BISPHOSPHATE 7-PHOSPHATASE"/>
    <property type="match status" value="1"/>
</dbReference>
<feature type="binding site" evidence="17">
    <location>
        <position position="89"/>
    </location>
    <ligand>
        <name>Zn(2+)</name>
        <dbReference type="ChEBI" id="CHEBI:29105"/>
    </ligand>
</feature>
<keyword evidence="12 14" id="KW-0119">Carbohydrate metabolism</keyword>
<feature type="binding site" evidence="17">
    <location>
        <position position="99"/>
    </location>
    <ligand>
        <name>Zn(2+)</name>
        <dbReference type="ChEBI" id="CHEBI:29105"/>
    </ligand>
</feature>
<evidence type="ECO:0000256" key="2">
    <source>
        <dbReference type="ARBA" id="ARBA00001946"/>
    </source>
</evidence>
<dbReference type="FunFam" id="3.40.50.1000:FF:000168">
    <property type="entry name" value="D,D-heptose 1,7-bisphosphate phosphatase"/>
    <property type="match status" value="1"/>
</dbReference>
<dbReference type="OrthoDB" id="9788272at2"/>
<evidence type="ECO:0000256" key="12">
    <source>
        <dbReference type="ARBA" id="ARBA00023277"/>
    </source>
</evidence>